<protein>
    <recommendedName>
        <fullName evidence="3">DNA-directed RNA polymerase RpoA/D/Rpb3-type domain-containing protein</fullName>
    </recommendedName>
</protein>
<dbReference type="InterPro" id="IPR011263">
    <property type="entry name" value="DNA-dir_RNA_pol_RpoA/D/Rpb3"/>
</dbReference>
<dbReference type="GO" id="GO:0006351">
    <property type="term" value="P:DNA-templated transcription"/>
    <property type="evidence" value="ECO:0007669"/>
    <property type="project" value="InterPro"/>
</dbReference>
<dbReference type="GO" id="GO:0046983">
    <property type="term" value="F:protein dimerization activity"/>
    <property type="evidence" value="ECO:0007669"/>
    <property type="project" value="InterPro"/>
</dbReference>
<dbReference type="GO" id="GO:0000428">
    <property type="term" value="C:DNA-directed RNA polymerase complex"/>
    <property type="evidence" value="ECO:0007669"/>
    <property type="project" value="UniProtKB-KW"/>
</dbReference>
<organism evidence="4">
    <name type="scientific">viral metagenome</name>
    <dbReference type="NCBI Taxonomy" id="1070528"/>
    <lineage>
        <taxon>unclassified sequences</taxon>
        <taxon>metagenomes</taxon>
        <taxon>organismal metagenomes</taxon>
    </lineage>
</organism>
<dbReference type="SMART" id="SM00662">
    <property type="entry name" value="RPOLD"/>
    <property type="match status" value="1"/>
</dbReference>
<dbReference type="SUPFAM" id="SSF56553">
    <property type="entry name" value="Insert subdomain of RNA polymerase alpha subunit"/>
    <property type="match status" value="1"/>
</dbReference>
<dbReference type="PANTHER" id="PTHR11800">
    <property type="entry name" value="DNA-DIRECTED RNA POLYMERASE"/>
    <property type="match status" value="1"/>
</dbReference>
<reference evidence="4" key="1">
    <citation type="journal article" date="2020" name="Nature">
        <title>Giant virus diversity and host interactions through global metagenomics.</title>
        <authorList>
            <person name="Schulz F."/>
            <person name="Roux S."/>
            <person name="Paez-Espino D."/>
            <person name="Jungbluth S."/>
            <person name="Walsh D.A."/>
            <person name="Denef V.J."/>
            <person name="McMahon K.D."/>
            <person name="Konstantinidis K.T."/>
            <person name="Eloe-Fadrosh E.A."/>
            <person name="Kyrpides N.C."/>
            <person name="Woyke T."/>
        </authorList>
    </citation>
    <scope>NUCLEOTIDE SEQUENCE</scope>
    <source>
        <strain evidence="4">GVMAG-S-1103017-68</strain>
    </source>
</reference>
<feature type="domain" description="DNA-directed RNA polymerase RpoA/D/Rpb3-type" evidence="3">
    <location>
        <begin position="1"/>
        <end position="187"/>
    </location>
</feature>
<dbReference type="InterPro" id="IPR050518">
    <property type="entry name" value="Rpo3/RPB3_RNA_Pol_subunit"/>
</dbReference>
<dbReference type="AlphaFoldDB" id="A0A6C0KG53"/>
<keyword evidence="2" id="KW-0804">Transcription</keyword>
<dbReference type="Gene3D" id="2.170.120.12">
    <property type="entry name" value="DNA-directed RNA polymerase, insert domain"/>
    <property type="match status" value="1"/>
</dbReference>
<dbReference type="InterPro" id="IPR036603">
    <property type="entry name" value="RBP11-like"/>
</dbReference>
<name>A0A6C0KG53_9ZZZZ</name>
<dbReference type="GO" id="GO:0003899">
    <property type="term" value="F:DNA-directed RNA polymerase activity"/>
    <property type="evidence" value="ECO:0007669"/>
    <property type="project" value="InterPro"/>
</dbReference>
<evidence type="ECO:0000256" key="1">
    <source>
        <dbReference type="ARBA" id="ARBA00022478"/>
    </source>
</evidence>
<evidence type="ECO:0000313" key="4">
    <source>
        <dbReference type="EMBL" id="QHU15244.1"/>
    </source>
</evidence>
<evidence type="ECO:0000259" key="3">
    <source>
        <dbReference type="SMART" id="SM00662"/>
    </source>
</evidence>
<keyword evidence="1" id="KW-0240">DNA-directed RNA polymerase</keyword>
<dbReference type="Gene3D" id="3.30.1360.10">
    <property type="entry name" value="RNA polymerase, RBP11-like subunit"/>
    <property type="match status" value="1"/>
</dbReference>
<sequence length="194" mass="20186">MTVTVRTPSVGVGNALRRTILNELETYAPHEVLVRENSSLLTDEMLAFNLAWLKLTACPSVGGGQHADLVLPSALTIDVCNTTSKTRAVRGSDFTVNALAISVAEPTALVCKLGPGEALRLDVDVARGRGATHCKFSPASRVGLRVADGGPASAELTVVPAAGECGRSITVNAQAALLDELDRLALAVEACELL</sequence>
<proteinExistence type="predicted"/>
<dbReference type="EMBL" id="MN740854">
    <property type="protein sequence ID" value="QHU15244.1"/>
    <property type="molecule type" value="Genomic_DNA"/>
</dbReference>
<dbReference type="InterPro" id="IPR036643">
    <property type="entry name" value="RNApol_insert_sf"/>
</dbReference>
<dbReference type="PANTHER" id="PTHR11800:SF2">
    <property type="entry name" value="DNA-DIRECTED RNA POLYMERASE II SUBUNIT RPB3"/>
    <property type="match status" value="1"/>
</dbReference>
<accession>A0A6C0KG53</accession>
<dbReference type="SUPFAM" id="SSF55257">
    <property type="entry name" value="RBP11-like subunits of RNA polymerase"/>
    <property type="match status" value="1"/>
</dbReference>
<evidence type="ECO:0000256" key="2">
    <source>
        <dbReference type="ARBA" id="ARBA00023163"/>
    </source>
</evidence>